<evidence type="ECO:0000259" key="12">
    <source>
        <dbReference type="PROSITE" id="PS51677"/>
    </source>
</evidence>
<dbReference type="InterPro" id="IPR001002">
    <property type="entry name" value="Chitin-bd_1"/>
</dbReference>
<evidence type="ECO:0000256" key="3">
    <source>
        <dbReference type="ARBA" id="ARBA00022723"/>
    </source>
</evidence>
<gene>
    <name evidence="13" type="ORF">P167DRAFT_536254</name>
</gene>
<feature type="signal peptide" evidence="10">
    <location>
        <begin position="1"/>
        <end position="22"/>
    </location>
</feature>
<keyword evidence="2 8" id="KW-0147">Chitin-binding</keyword>
<evidence type="ECO:0000256" key="6">
    <source>
        <dbReference type="ARBA" id="ARBA00023277"/>
    </source>
</evidence>
<evidence type="ECO:0000256" key="2">
    <source>
        <dbReference type="ARBA" id="ARBA00022669"/>
    </source>
</evidence>
<dbReference type="GO" id="GO:0016810">
    <property type="term" value="F:hydrolase activity, acting on carbon-nitrogen (but not peptide) bonds"/>
    <property type="evidence" value="ECO:0007669"/>
    <property type="project" value="InterPro"/>
</dbReference>
<keyword evidence="14" id="KW-1185">Reference proteome</keyword>
<dbReference type="Gene3D" id="3.20.20.370">
    <property type="entry name" value="Glycoside hydrolase/deacetylase"/>
    <property type="match status" value="1"/>
</dbReference>
<dbReference type="GO" id="GO:0046872">
    <property type="term" value="F:metal ion binding"/>
    <property type="evidence" value="ECO:0007669"/>
    <property type="project" value="UniProtKB-KW"/>
</dbReference>
<dbReference type="InParanoid" id="A0A3N4KMP5"/>
<protein>
    <submittedName>
        <fullName evidence="13">Glycoside hydrolase/deacetylase</fullName>
    </submittedName>
</protein>
<keyword evidence="7" id="KW-0170">Cobalt</keyword>
<dbReference type="STRING" id="1392247.A0A3N4KMP5"/>
<dbReference type="GO" id="GO:0008061">
    <property type="term" value="F:chitin binding"/>
    <property type="evidence" value="ECO:0007669"/>
    <property type="project" value="UniProtKB-UniRule"/>
</dbReference>
<dbReference type="PROSITE" id="PS51677">
    <property type="entry name" value="NODB"/>
    <property type="match status" value="1"/>
</dbReference>
<dbReference type="FunCoup" id="A0A3N4KMP5">
    <property type="interactions" value="40"/>
</dbReference>
<feature type="domain" description="Chitin-binding type-1" evidence="11">
    <location>
        <begin position="38"/>
        <end position="84"/>
    </location>
</feature>
<comment type="cofactor">
    <cofactor evidence="1">
        <name>Co(2+)</name>
        <dbReference type="ChEBI" id="CHEBI:48828"/>
    </cofactor>
</comment>
<keyword evidence="4 10" id="KW-0732">Signal</keyword>
<proteinExistence type="predicted"/>
<dbReference type="Proteomes" id="UP000277580">
    <property type="component" value="Unassembled WGS sequence"/>
</dbReference>
<keyword evidence="5 13" id="KW-0378">Hydrolase</keyword>
<evidence type="ECO:0000256" key="1">
    <source>
        <dbReference type="ARBA" id="ARBA00001941"/>
    </source>
</evidence>
<evidence type="ECO:0000256" key="8">
    <source>
        <dbReference type="PROSITE-ProRule" id="PRU00261"/>
    </source>
</evidence>
<evidence type="ECO:0000256" key="5">
    <source>
        <dbReference type="ARBA" id="ARBA00022801"/>
    </source>
</evidence>
<dbReference type="InterPro" id="IPR036861">
    <property type="entry name" value="Endochitinase-like_sf"/>
</dbReference>
<evidence type="ECO:0000256" key="9">
    <source>
        <dbReference type="SAM" id="MobiDB-lite"/>
    </source>
</evidence>
<dbReference type="Pfam" id="PF01522">
    <property type="entry name" value="Polysacc_deac_1"/>
    <property type="match status" value="1"/>
</dbReference>
<dbReference type="Gene3D" id="3.30.60.10">
    <property type="entry name" value="Endochitinase-like"/>
    <property type="match status" value="1"/>
</dbReference>
<dbReference type="SMART" id="SM00270">
    <property type="entry name" value="ChtBD1"/>
    <property type="match status" value="1"/>
</dbReference>
<keyword evidence="6" id="KW-0119">Carbohydrate metabolism</keyword>
<evidence type="ECO:0000313" key="14">
    <source>
        <dbReference type="Proteomes" id="UP000277580"/>
    </source>
</evidence>
<dbReference type="EMBL" id="ML119132">
    <property type="protein sequence ID" value="RPB11863.1"/>
    <property type="molecule type" value="Genomic_DNA"/>
</dbReference>
<feature type="compositionally biased region" description="Low complexity" evidence="9">
    <location>
        <begin position="87"/>
        <end position="106"/>
    </location>
</feature>
<accession>A0A3N4KMP5</accession>
<dbReference type="InterPro" id="IPR011330">
    <property type="entry name" value="Glyco_hydro/deAcase_b/a-brl"/>
</dbReference>
<organism evidence="13 14">
    <name type="scientific">Morchella conica CCBAS932</name>
    <dbReference type="NCBI Taxonomy" id="1392247"/>
    <lineage>
        <taxon>Eukaryota</taxon>
        <taxon>Fungi</taxon>
        <taxon>Dikarya</taxon>
        <taxon>Ascomycota</taxon>
        <taxon>Pezizomycotina</taxon>
        <taxon>Pezizomycetes</taxon>
        <taxon>Pezizales</taxon>
        <taxon>Morchellaceae</taxon>
        <taxon>Morchella</taxon>
    </lineage>
</organism>
<dbReference type="AlphaFoldDB" id="A0A3N4KMP5"/>
<name>A0A3N4KMP5_9PEZI</name>
<keyword evidence="3" id="KW-0479">Metal-binding</keyword>
<dbReference type="CDD" id="cd10951">
    <property type="entry name" value="CE4_ClCDA_like"/>
    <property type="match status" value="1"/>
</dbReference>
<dbReference type="SUPFAM" id="SSF88713">
    <property type="entry name" value="Glycoside hydrolase/deacetylase"/>
    <property type="match status" value="1"/>
</dbReference>
<reference evidence="13 14" key="1">
    <citation type="journal article" date="2018" name="Nat. Ecol. Evol.">
        <title>Pezizomycetes genomes reveal the molecular basis of ectomycorrhizal truffle lifestyle.</title>
        <authorList>
            <person name="Murat C."/>
            <person name="Payen T."/>
            <person name="Noel B."/>
            <person name="Kuo A."/>
            <person name="Morin E."/>
            <person name="Chen J."/>
            <person name="Kohler A."/>
            <person name="Krizsan K."/>
            <person name="Balestrini R."/>
            <person name="Da Silva C."/>
            <person name="Montanini B."/>
            <person name="Hainaut M."/>
            <person name="Levati E."/>
            <person name="Barry K.W."/>
            <person name="Belfiori B."/>
            <person name="Cichocki N."/>
            <person name="Clum A."/>
            <person name="Dockter R.B."/>
            <person name="Fauchery L."/>
            <person name="Guy J."/>
            <person name="Iotti M."/>
            <person name="Le Tacon F."/>
            <person name="Lindquist E.A."/>
            <person name="Lipzen A."/>
            <person name="Malagnac F."/>
            <person name="Mello A."/>
            <person name="Molinier V."/>
            <person name="Miyauchi S."/>
            <person name="Poulain J."/>
            <person name="Riccioni C."/>
            <person name="Rubini A."/>
            <person name="Sitrit Y."/>
            <person name="Splivallo R."/>
            <person name="Traeger S."/>
            <person name="Wang M."/>
            <person name="Zifcakova L."/>
            <person name="Wipf D."/>
            <person name="Zambonelli A."/>
            <person name="Paolocci F."/>
            <person name="Nowrousian M."/>
            <person name="Ottonello S."/>
            <person name="Baldrian P."/>
            <person name="Spatafora J.W."/>
            <person name="Henrissat B."/>
            <person name="Nagy L.G."/>
            <person name="Aury J.M."/>
            <person name="Wincker P."/>
            <person name="Grigoriev I.V."/>
            <person name="Bonfante P."/>
            <person name="Martin F.M."/>
        </authorList>
    </citation>
    <scope>NUCLEOTIDE SEQUENCE [LARGE SCALE GENOMIC DNA]</scope>
    <source>
        <strain evidence="13 14">CCBAS932</strain>
    </source>
</reference>
<comment type="caution">
    <text evidence="8">Lacks conserved residue(s) required for the propagation of feature annotation.</text>
</comment>
<dbReference type="SUPFAM" id="SSF57016">
    <property type="entry name" value="Plant lectins/antimicrobial peptides"/>
    <property type="match status" value="1"/>
</dbReference>
<dbReference type="PANTHER" id="PTHR46471:SF2">
    <property type="entry name" value="CHITIN DEACETYLASE-RELATED"/>
    <property type="match status" value="1"/>
</dbReference>
<sequence>MPSFTSSKFLLLGAAVLGLANASALPANIFGRQAATPDGSCGASNGGYKCPTDSYKCCSQYGWCGDTDEYCGTGCQSGYGTCSGGSTTPTTSAGGSTPTDTPSTGGRSKPGSVPYGSFIYSCNTPNTVALTFDDGPFIYTSRLLDILSSNGVKATFFVNGQNWGEPITTATNQAILARMNNEGHQIGSHTWSHPYLSSLSDADVTSQMTMVESAVSSAIGKYPTYMRPPYFDCGSACLNVMNNLGYHVIHANVDPQDYAHTADIQTALNSYSSAISAGGSYIVLNHDVHQTTVESLVQNEIDNAKSKGLTFATVGECLGDPAANWYRN</sequence>
<dbReference type="PROSITE" id="PS50941">
    <property type="entry name" value="CHIT_BIND_I_2"/>
    <property type="match status" value="1"/>
</dbReference>
<evidence type="ECO:0000259" key="11">
    <source>
        <dbReference type="PROSITE" id="PS50941"/>
    </source>
</evidence>
<dbReference type="Pfam" id="PF00187">
    <property type="entry name" value="Chitin_bind_1"/>
    <property type="match status" value="1"/>
</dbReference>
<feature type="region of interest" description="Disordered" evidence="9">
    <location>
        <begin position="87"/>
        <end position="108"/>
    </location>
</feature>
<evidence type="ECO:0000256" key="7">
    <source>
        <dbReference type="ARBA" id="ARBA00023285"/>
    </source>
</evidence>
<evidence type="ECO:0000313" key="13">
    <source>
        <dbReference type="EMBL" id="RPB11863.1"/>
    </source>
</evidence>
<dbReference type="CDD" id="cd00035">
    <property type="entry name" value="ChtBD1"/>
    <property type="match status" value="1"/>
</dbReference>
<keyword evidence="8" id="KW-1015">Disulfide bond</keyword>
<feature type="disulfide bond" evidence="8">
    <location>
        <begin position="57"/>
        <end position="71"/>
    </location>
</feature>
<dbReference type="GO" id="GO:0005975">
    <property type="term" value="P:carbohydrate metabolic process"/>
    <property type="evidence" value="ECO:0007669"/>
    <property type="project" value="InterPro"/>
</dbReference>
<dbReference type="InterPro" id="IPR002509">
    <property type="entry name" value="NODB_dom"/>
</dbReference>
<feature type="chain" id="PRO_5018062098" evidence="10">
    <location>
        <begin position="23"/>
        <end position="328"/>
    </location>
</feature>
<feature type="domain" description="NodB homology" evidence="12">
    <location>
        <begin position="126"/>
        <end position="312"/>
    </location>
</feature>
<dbReference type="PANTHER" id="PTHR46471">
    <property type="entry name" value="CHITIN DEACETYLASE"/>
    <property type="match status" value="1"/>
</dbReference>
<evidence type="ECO:0000256" key="10">
    <source>
        <dbReference type="SAM" id="SignalP"/>
    </source>
</evidence>
<dbReference type="OrthoDB" id="2125469at2759"/>
<evidence type="ECO:0000256" key="4">
    <source>
        <dbReference type="ARBA" id="ARBA00022729"/>
    </source>
</evidence>